<keyword evidence="1" id="KW-0472">Membrane</keyword>
<dbReference type="AlphaFoldDB" id="A0A6J1Q5W2"/>
<protein>
    <submittedName>
        <fullName evidence="4">Uncharacterized protein LOC112457957</fullName>
    </submittedName>
</protein>
<evidence type="ECO:0000313" key="4">
    <source>
        <dbReference type="RefSeq" id="XP_024877068.1"/>
    </source>
</evidence>
<dbReference type="GO" id="GO:0016491">
    <property type="term" value="F:oxidoreductase activity"/>
    <property type="evidence" value="ECO:0007669"/>
    <property type="project" value="InterPro"/>
</dbReference>
<accession>A0A6J1Q5W2</accession>
<dbReference type="GeneID" id="112457957"/>
<keyword evidence="3" id="KW-1185">Reference proteome</keyword>
<gene>
    <name evidence="4" type="primary">LOC112457957</name>
</gene>
<dbReference type="PANTHER" id="PTHR37159">
    <property type="entry name" value="GH11867P"/>
    <property type="match status" value="1"/>
</dbReference>
<name>A0A6J1Q5W2_9HYME</name>
<proteinExistence type="predicted"/>
<dbReference type="RefSeq" id="XP_024877068.1">
    <property type="nucleotide sequence ID" value="XM_025021300.1"/>
</dbReference>
<keyword evidence="1" id="KW-1133">Transmembrane helix</keyword>
<dbReference type="InterPro" id="IPR018713">
    <property type="entry name" value="MPAB/Lcp_cat_dom"/>
</dbReference>
<dbReference type="OrthoDB" id="6361347at2759"/>
<evidence type="ECO:0000313" key="3">
    <source>
        <dbReference type="Proteomes" id="UP000504618"/>
    </source>
</evidence>
<dbReference type="Proteomes" id="UP000504618">
    <property type="component" value="Unplaced"/>
</dbReference>
<dbReference type="Pfam" id="PF09995">
    <property type="entry name" value="MPAB_Lcp_cat"/>
    <property type="match status" value="1"/>
</dbReference>
<feature type="domain" description="ER-bound oxygenase mpaB/mpaB'/Rubber oxygenase catalytic" evidence="2">
    <location>
        <begin position="59"/>
        <end position="217"/>
    </location>
</feature>
<evidence type="ECO:0000259" key="2">
    <source>
        <dbReference type="Pfam" id="PF09995"/>
    </source>
</evidence>
<organism evidence="3 4">
    <name type="scientific">Temnothorax curvispinosus</name>
    <dbReference type="NCBI Taxonomy" id="300111"/>
    <lineage>
        <taxon>Eukaryota</taxon>
        <taxon>Metazoa</taxon>
        <taxon>Ecdysozoa</taxon>
        <taxon>Arthropoda</taxon>
        <taxon>Hexapoda</taxon>
        <taxon>Insecta</taxon>
        <taxon>Pterygota</taxon>
        <taxon>Neoptera</taxon>
        <taxon>Endopterygota</taxon>
        <taxon>Hymenoptera</taxon>
        <taxon>Apocrita</taxon>
        <taxon>Aculeata</taxon>
        <taxon>Formicoidea</taxon>
        <taxon>Formicidae</taxon>
        <taxon>Myrmicinae</taxon>
        <taxon>Temnothorax</taxon>
    </lineage>
</organism>
<dbReference type="PANTHER" id="PTHR37159:SF1">
    <property type="entry name" value="GH11867P"/>
    <property type="match status" value="1"/>
</dbReference>
<keyword evidence="1" id="KW-0812">Transmembrane</keyword>
<reference evidence="4" key="1">
    <citation type="submission" date="2025-08" db="UniProtKB">
        <authorList>
            <consortium name="RefSeq"/>
        </authorList>
    </citation>
    <scope>IDENTIFICATION</scope>
    <source>
        <tissue evidence="4">Whole body</tissue>
    </source>
</reference>
<feature type="transmembrane region" description="Helical" evidence="1">
    <location>
        <begin position="63"/>
        <end position="85"/>
    </location>
</feature>
<evidence type="ECO:0000256" key="1">
    <source>
        <dbReference type="SAM" id="Phobius"/>
    </source>
</evidence>
<sequence>MERRHIDDIQMPTVDEHFKLLLEDDSIIEPKFTNTTPDDLPNWYDEELFKEAQNYYKRNMMSMVLASFAGLLAIIAVPETLRVLIYTNKSSIPCVTFSRYTQTLLHIYKLYTSDPNDPDSDMYKTINVIHRKHKMSSKRSEKAGVGGIYQRDMAITQFAFIGYVLIAPKSIGLCNKPQEEEALNHFWRVIGHMLQIPDRLNLCRKTAAETRELCQKVSDILTEYLYNAPPEFYQMALAILDGLWYMDITLDKHAFLKFTYRLHGIEYNKPIGWYSWLNAKYRDLILQLCLVPYVGAVVKIYYKYVLLLTLWLVKKWPVLAWLSLGKQNSHIILY</sequence>